<dbReference type="SUPFAM" id="SSF52096">
    <property type="entry name" value="ClpP/crotonase"/>
    <property type="match status" value="1"/>
</dbReference>
<dbReference type="Gene3D" id="3.90.226.10">
    <property type="entry name" value="2-enoyl-CoA Hydratase, Chain A, domain 1"/>
    <property type="match status" value="1"/>
</dbReference>
<geneLocation type="plasmid" evidence="2 3">
    <name>pMsip02</name>
</geneLocation>
<dbReference type="GO" id="GO:0016020">
    <property type="term" value="C:membrane"/>
    <property type="evidence" value="ECO:0007669"/>
    <property type="project" value="InterPro"/>
</dbReference>
<sequence length="321" mass="34969">MAVKEIVNSLSEALDVDIHLYSGQISREGYEQLSVILRDEAAHPRAILMLSTVGGDPHAGYRIARALCHHYPEGFSVMIPGLCKSAGTLICLGAKALIMGDRSELGPLDVQVRKKDELFELGSGLDTIQALSYMQSQAMSAFRTYLIELKADAGLSTRMAAEISTKLATGLFSPVYSQVDPVRLGELQRSIEVAYSYGNRLSKKSSNLKSDALNRLVSRYPAHGFVIDRSEARELFENVRSPAGDELDLLNFWYDNPNNDPSGQPMVINLTKLFGDEDDEQQQANVANDGPHEGDGGVDAVEQAIGEDRGNGDPVPIQDAD</sequence>
<organism evidence="2 3">
    <name type="scientific">Methylovorus glucosotrophus (strain SIP3-4)</name>
    <dbReference type="NCBI Taxonomy" id="582744"/>
    <lineage>
        <taxon>Bacteria</taxon>
        <taxon>Pseudomonadati</taxon>
        <taxon>Pseudomonadota</taxon>
        <taxon>Betaproteobacteria</taxon>
        <taxon>Nitrosomonadales</taxon>
        <taxon>Methylophilaceae</taxon>
        <taxon>Methylovorus</taxon>
    </lineage>
</organism>
<dbReference type="PANTHER" id="PTHR35984">
    <property type="entry name" value="PERIPLASMIC SERINE PROTEASE"/>
    <property type="match status" value="1"/>
</dbReference>
<reference evidence="3" key="1">
    <citation type="submission" date="2009-07" db="EMBL/GenBank/DDBJ databases">
        <title>Complete sequence of plasmid 2 of Methylovorus sp. SIP3-4.</title>
        <authorList>
            <consortium name="US DOE Joint Genome Institute"/>
            <person name="Lucas S."/>
            <person name="Copeland A."/>
            <person name="Lapidus A."/>
            <person name="Glavina del Rio T."/>
            <person name="Tice H."/>
            <person name="Bruce D."/>
            <person name="Goodwin L."/>
            <person name="Pitluck S."/>
            <person name="Clum A."/>
            <person name="Larimer F."/>
            <person name="Land M."/>
            <person name="Hauser L."/>
            <person name="Kyrpides N."/>
            <person name="Mikhailova N."/>
            <person name="Kayluzhnaya M."/>
            <person name="Chistoserdova L."/>
        </authorList>
    </citation>
    <scope>NUCLEOTIDE SEQUENCE [LARGE SCALE GENOMIC DNA]</scope>
    <source>
        <strain evidence="3">SIP3-4</strain>
        <plasmid evidence="3">pMsip02</plasmid>
    </source>
</reference>
<gene>
    <name evidence="2" type="ordered locus">Msip34_2835</name>
</gene>
<dbReference type="AlphaFoldDB" id="C6XEU4"/>
<evidence type="ECO:0000313" key="2">
    <source>
        <dbReference type="EMBL" id="ACT52151.1"/>
    </source>
</evidence>
<proteinExistence type="predicted"/>
<dbReference type="InterPro" id="IPR029045">
    <property type="entry name" value="ClpP/crotonase-like_dom_sf"/>
</dbReference>
<reference evidence="2 3" key="2">
    <citation type="journal article" date="2011" name="J. Bacteriol.">
        <title>Genomes of three methylotrophs from a single niche uncover genetic and metabolic divergence of Methylophilaceae.</title>
        <authorList>
            <person name="Lapidus A."/>
            <person name="Clum A."/>
            <person name="Labutti K."/>
            <person name="Kaluzhnaya M.G."/>
            <person name="Lim S."/>
            <person name="Beck D.A."/>
            <person name="Glavina Del Rio T."/>
            <person name="Nolan M."/>
            <person name="Mavromatis K."/>
            <person name="Huntemann M."/>
            <person name="Lucas S."/>
            <person name="Lidstrom M.E."/>
            <person name="Ivanova N."/>
            <person name="Chistoserdova L."/>
        </authorList>
    </citation>
    <scope>NUCLEOTIDE SEQUENCE [LARGE SCALE GENOMIC DNA]</scope>
    <source>
        <strain evidence="2 3">SIP3-4</strain>
        <plasmid evidence="2 3">pMsip02</plasmid>
    </source>
</reference>
<accession>C6XEU4</accession>
<name>C6XEU4_METGS</name>
<evidence type="ECO:0000256" key="1">
    <source>
        <dbReference type="SAM" id="MobiDB-lite"/>
    </source>
</evidence>
<dbReference type="eggNOG" id="COG0616">
    <property type="taxonomic scope" value="Bacteria"/>
</dbReference>
<evidence type="ECO:0000313" key="3">
    <source>
        <dbReference type="Proteomes" id="UP000002743"/>
    </source>
</evidence>
<dbReference type="RefSeq" id="WP_012777802.1">
    <property type="nucleotide sequence ID" value="NC_012972.1"/>
</dbReference>
<dbReference type="HOGENOM" id="CLU_067036_0_0_4"/>
<dbReference type="PANTHER" id="PTHR35984:SF1">
    <property type="entry name" value="PERIPLASMIC SERINE PROTEASE"/>
    <property type="match status" value="1"/>
</dbReference>
<dbReference type="EMBL" id="CP001676">
    <property type="protein sequence ID" value="ACT52151.1"/>
    <property type="molecule type" value="Genomic_DNA"/>
</dbReference>
<dbReference type="KEGG" id="mei:Msip34_2835"/>
<keyword evidence="3" id="KW-1185">Reference proteome</keyword>
<feature type="region of interest" description="Disordered" evidence="1">
    <location>
        <begin position="279"/>
        <end position="321"/>
    </location>
</feature>
<dbReference type="Proteomes" id="UP000002743">
    <property type="component" value="Plasmid pMsip02"/>
</dbReference>
<keyword evidence="2" id="KW-0614">Plasmid</keyword>
<dbReference type="Pfam" id="PF01972">
    <property type="entry name" value="SDH_protease"/>
    <property type="match status" value="1"/>
</dbReference>
<protein>
    <submittedName>
        <fullName evidence="2">SppA protein</fullName>
    </submittedName>
</protein>
<dbReference type="InterPro" id="IPR002825">
    <property type="entry name" value="Pept_S49_ser-pept_pro"/>
</dbReference>